<evidence type="ECO:0000256" key="1">
    <source>
        <dbReference type="SAM" id="Phobius"/>
    </source>
</evidence>
<dbReference type="Proteomes" id="UP001501310">
    <property type="component" value="Unassembled WGS sequence"/>
</dbReference>
<sequence>MSSSGGATYTRPMQTDRDKATAEFKRVMKLILAFAVIFTIGALGYLGATGELYLHMVVAVIGGVFISVLLGCGLFAAAFFSDKSGHDQSVTEATRRN</sequence>
<dbReference type="EMBL" id="BAAAZD010000002">
    <property type="protein sequence ID" value="GAA4005286.1"/>
    <property type="molecule type" value="Genomic_DNA"/>
</dbReference>
<reference evidence="3" key="1">
    <citation type="journal article" date="2019" name="Int. J. Syst. Evol. Microbiol.">
        <title>The Global Catalogue of Microorganisms (GCM) 10K type strain sequencing project: providing services to taxonomists for standard genome sequencing and annotation.</title>
        <authorList>
            <consortium name="The Broad Institute Genomics Platform"/>
            <consortium name="The Broad Institute Genome Sequencing Center for Infectious Disease"/>
            <person name="Wu L."/>
            <person name="Ma J."/>
        </authorList>
    </citation>
    <scope>NUCLEOTIDE SEQUENCE [LARGE SCALE GENOMIC DNA]</scope>
    <source>
        <strain evidence="3">JCM 16603</strain>
    </source>
</reference>
<accession>A0ABP7S1V7</accession>
<keyword evidence="1" id="KW-0472">Membrane</keyword>
<name>A0ABP7S1V7_9SPHN</name>
<feature type="transmembrane region" description="Helical" evidence="1">
    <location>
        <begin position="52"/>
        <end position="80"/>
    </location>
</feature>
<gene>
    <name evidence="2" type="ORF">GCM10022211_16950</name>
</gene>
<feature type="transmembrane region" description="Helical" evidence="1">
    <location>
        <begin position="27"/>
        <end position="46"/>
    </location>
</feature>
<keyword evidence="3" id="KW-1185">Reference proteome</keyword>
<evidence type="ECO:0000313" key="3">
    <source>
        <dbReference type="Proteomes" id="UP001501310"/>
    </source>
</evidence>
<proteinExistence type="predicted"/>
<organism evidence="2 3">
    <name type="scientific">Sphingomonas humi</name>
    <dbReference type="NCBI Taxonomy" id="335630"/>
    <lineage>
        <taxon>Bacteria</taxon>
        <taxon>Pseudomonadati</taxon>
        <taxon>Pseudomonadota</taxon>
        <taxon>Alphaproteobacteria</taxon>
        <taxon>Sphingomonadales</taxon>
        <taxon>Sphingomonadaceae</taxon>
        <taxon>Sphingomonas</taxon>
    </lineage>
</organism>
<keyword evidence="1" id="KW-0812">Transmembrane</keyword>
<evidence type="ECO:0000313" key="2">
    <source>
        <dbReference type="EMBL" id="GAA4005286.1"/>
    </source>
</evidence>
<protein>
    <submittedName>
        <fullName evidence="2">Uncharacterized protein</fullName>
    </submittedName>
</protein>
<comment type="caution">
    <text evidence="2">The sequence shown here is derived from an EMBL/GenBank/DDBJ whole genome shotgun (WGS) entry which is preliminary data.</text>
</comment>
<keyword evidence="1" id="KW-1133">Transmembrane helix</keyword>